<comment type="caution">
    <text evidence="1">The sequence shown here is derived from an EMBL/GenBank/DDBJ whole genome shotgun (WGS) entry which is preliminary data.</text>
</comment>
<accession>A0A2B8B5X3</accession>
<dbReference type="Proteomes" id="UP000225379">
    <property type="component" value="Unassembled WGS sequence"/>
</dbReference>
<dbReference type="EMBL" id="PDKW01000043">
    <property type="protein sequence ID" value="PGH52752.1"/>
    <property type="molecule type" value="Genomic_DNA"/>
</dbReference>
<dbReference type="AlphaFoldDB" id="A0A2B8B5X3"/>
<evidence type="ECO:0000313" key="2">
    <source>
        <dbReference type="Proteomes" id="UP000225379"/>
    </source>
</evidence>
<organism evidence="1 2">
    <name type="scientific">Azospirillum palustre</name>
    <dbReference type="NCBI Taxonomy" id="2044885"/>
    <lineage>
        <taxon>Bacteria</taxon>
        <taxon>Pseudomonadati</taxon>
        <taxon>Pseudomonadota</taxon>
        <taxon>Alphaproteobacteria</taxon>
        <taxon>Rhodospirillales</taxon>
        <taxon>Azospirillaceae</taxon>
        <taxon>Azospirillum</taxon>
    </lineage>
</organism>
<protein>
    <submittedName>
        <fullName evidence="1">Uncharacterized protein</fullName>
    </submittedName>
</protein>
<evidence type="ECO:0000313" key="1">
    <source>
        <dbReference type="EMBL" id="PGH52752.1"/>
    </source>
</evidence>
<reference evidence="2" key="1">
    <citation type="submission" date="2017-10" db="EMBL/GenBank/DDBJ databases">
        <authorList>
            <person name="Kravchenko I.K."/>
            <person name="Grouzdev D.S."/>
        </authorList>
    </citation>
    <scope>NUCLEOTIDE SEQUENCE [LARGE SCALE GENOMIC DNA]</scope>
    <source>
        <strain evidence="2">B2</strain>
    </source>
</reference>
<proteinExistence type="predicted"/>
<name>A0A2B8B5X3_9PROT</name>
<keyword evidence="2" id="KW-1185">Reference proteome</keyword>
<gene>
    <name evidence="1" type="ORF">CRT60_22665</name>
</gene>
<sequence>MAARGLNGYAFGGDGRSTQDFAPNSWGLGFLGLTPGTVASPEGLLAGTYARDWALGWSPTALGMGALSAATRLPIGMLASLAGFRPDDYSVVGSLGGMSAPGGMAGTGAGGPGGGLGGHGGADQFAYSSAFGGNAAPATGTAPAPASPGRQYRAYTGDPYAYGQGGEHQFFTNNSLSSFRPTAAAPAPAGVGTQAPSSQQLHALLAMLAPAGGGNGW</sequence>